<reference evidence="1 2" key="1">
    <citation type="submission" date="2024-01" db="EMBL/GenBank/DDBJ databases">
        <title>The genomes of 5 underutilized Papilionoideae crops provide insights into root nodulation and disease resistanc.</title>
        <authorList>
            <person name="Yuan L."/>
        </authorList>
    </citation>
    <scope>NUCLEOTIDE SEQUENCE [LARGE SCALE GENOMIC DNA]</scope>
    <source>
        <strain evidence="1">ZHUSHIDOU_FW_LH</strain>
        <tissue evidence="1">Leaf</tissue>
    </source>
</reference>
<comment type="caution">
    <text evidence="1">The sequence shown here is derived from an EMBL/GenBank/DDBJ whole genome shotgun (WGS) entry which is preliminary data.</text>
</comment>
<evidence type="ECO:0000313" key="2">
    <source>
        <dbReference type="Proteomes" id="UP001372338"/>
    </source>
</evidence>
<sequence length="72" mass="8062">MGSVQSISRTVVELLMWSRWSELLIKEAATTEAISTIEAMQEAATAESLLQCLRYVVLDLLILGIKMGWDFT</sequence>
<organism evidence="1 2">
    <name type="scientific">Crotalaria pallida</name>
    <name type="common">Smooth rattlebox</name>
    <name type="synonym">Crotalaria striata</name>
    <dbReference type="NCBI Taxonomy" id="3830"/>
    <lineage>
        <taxon>Eukaryota</taxon>
        <taxon>Viridiplantae</taxon>
        <taxon>Streptophyta</taxon>
        <taxon>Embryophyta</taxon>
        <taxon>Tracheophyta</taxon>
        <taxon>Spermatophyta</taxon>
        <taxon>Magnoliopsida</taxon>
        <taxon>eudicotyledons</taxon>
        <taxon>Gunneridae</taxon>
        <taxon>Pentapetalae</taxon>
        <taxon>rosids</taxon>
        <taxon>fabids</taxon>
        <taxon>Fabales</taxon>
        <taxon>Fabaceae</taxon>
        <taxon>Papilionoideae</taxon>
        <taxon>50 kb inversion clade</taxon>
        <taxon>genistoids sensu lato</taxon>
        <taxon>core genistoids</taxon>
        <taxon>Crotalarieae</taxon>
        <taxon>Crotalaria</taxon>
    </lineage>
</organism>
<protein>
    <submittedName>
        <fullName evidence="1">Uncharacterized protein</fullName>
    </submittedName>
</protein>
<gene>
    <name evidence="1" type="ORF">RIF29_29379</name>
</gene>
<dbReference type="EMBL" id="JAYWIO010000006">
    <property type="protein sequence ID" value="KAK7255950.1"/>
    <property type="molecule type" value="Genomic_DNA"/>
</dbReference>
<keyword evidence="2" id="KW-1185">Reference proteome</keyword>
<proteinExistence type="predicted"/>
<dbReference type="AlphaFoldDB" id="A0AAN9EGM7"/>
<name>A0AAN9EGM7_CROPI</name>
<evidence type="ECO:0000313" key="1">
    <source>
        <dbReference type="EMBL" id="KAK7255950.1"/>
    </source>
</evidence>
<dbReference type="Proteomes" id="UP001372338">
    <property type="component" value="Unassembled WGS sequence"/>
</dbReference>
<accession>A0AAN9EGM7</accession>